<dbReference type="SUPFAM" id="SSF57997">
    <property type="entry name" value="Tropomyosin"/>
    <property type="match status" value="1"/>
</dbReference>
<evidence type="ECO:0000313" key="4">
    <source>
        <dbReference type="EMBL" id="OFC70851.1"/>
    </source>
</evidence>
<keyword evidence="5" id="KW-1185">Reference proteome</keyword>
<feature type="transmembrane region" description="Helical" evidence="3">
    <location>
        <begin position="62"/>
        <end position="82"/>
    </location>
</feature>
<keyword evidence="3" id="KW-0812">Transmembrane</keyword>
<dbReference type="OrthoDB" id="6321851at2"/>
<evidence type="ECO:0000256" key="3">
    <source>
        <dbReference type="SAM" id="Phobius"/>
    </source>
</evidence>
<dbReference type="EMBL" id="MDHN01000021">
    <property type="protein sequence ID" value="OFC70851.1"/>
    <property type="molecule type" value="Genomic_DNA"/>
</dbReference>
<dbReference type="Gene3D" id="1.10.287.1490">
    <property type="match status" value="1"/>
</dbReference>
<dbReference type="RefSeq" id="WP_070125243.1">
    <property type="nucleotide sequence ID" value="NZ_MDHN01000021.1"/>
</dbReference>
<dbReference type="AlphaFoldDB" id="A0A1E7ZBL8"/>
<proteinExistence type="predicted"/>
<sequence length="271" mass="29581">MSNDSRNDDFPTIRLDEEDRRDYQHKKQPSSHTIKAPTSDSTSTSGKSTSAPAKTSGGNNGLWIALVAVVALAGIGGCYYLFQQLQLQKEVAADAESRIAQLERKLSATGEEMGESTVALQVKVSELTDKSEELWDQMDKLWASAWRRNQKEITDLGDKLNATENSLKKSITTVTEDVTADQTKLASLNNQLSGIADEILALNLQLEQATSDKSSQQQTVKNLTEKISVLENRNASLASRLTSMENEIRDIATKVVVSQPGATTPNVPQGQ</sequence>
<feature type="coiled-coil region" evidence="1">
    <location>
        <begin position="85"/>
        <end position="112"/>
    </location>
</feature>
<name>A0A1E7ZBL8_9ALTE</name>
<accession>A0A1E7ZBL8</accession>
<feature type="coiled-coil region" evidence="1">
    <location>
        <begin position="206"/>
        <end position="247"/>
    </location>
</feature>
<feature type="region of interest" description="Disordered" evidence="2">
    <location>
        <begin position="1"/>
        <end position="55"/>
    </location>
</feature>
<protein>
    <submittedName>
        <fullName evidence="4">Uncharacterized protein</fullName>
    </submittedName>
</protein>
<feature type="compositionally biased region" description="Basic and acidic residues" evidence="2">
    <location>
        <begin position="1"/>
        <end position="22"/>
    </location>
</feature>
<dbReference type="Proteomes" id="UP000175691">
    <property type="component" value="Unassembled WGS sequence"/>
</dbReference>
<gene>
    <name evidence="4" type="ORF">BFC18_10380</name>
</gene>
<organism evidence="4 5">
    <name type="scientific">Alteromonas confluentis</name>
    <dbReference type="NCBI Taxonomy" id="1656094"/>
    <lineage>
        <taxon>Bacteria</taxon>
        <taxon>Pseudomonadati</taxon>
        <taxon>Pseudomonadota</taxon>
        <taxon>Gammaproteobacteria</taxon>
        <taxon>Alteromonadales</taxon>
        <taxon>Alteromonadaceae</taxon>
        <taxon>Alteromonas/Salinimonas group</taxon>
        <taxon>Alteromonas</taxon>
    </lineage>
</organism>
<comment type="caution">
    <text evidence="4">The sequence shown here is derived from an EMBL/GenBank/DDBJ whole genome shotgun (WGS) entry which is preliminary data.</text>
</comment>
<dbReference type="STRING" id="1656094.BFC18_10380"/>
<keyword evidence="3" id="KW-0472">Membrane</keyword>
<reference evidence="4 5" key="1">
    <citation type="submission" date="2016-08" db="EMBL/GenBank/DDBJ databases">
        <authorList>
            <person name="Seilhamer J.J."/>
        </authorList>
    </citation>
    <scope>NUCLEOTIDE SEQUENCE [LARGE SCALE GENOMIC DNA]</scope>
    <source>
        <strain evidence="4 5">KCTC 42603</strain>
    </source>
</reference>
<feature type="compositionally biased region" description="Low complexity" evidence="2">
    <location>
        <begin position="37"/>
        <end position="55"/>
    </location>
</feature>
<evidence type="ECO:0000256" key="2">
    <source>
        <dbReference type="SAM" id="MobiDB-lite"/>
    </source>
</evidence>
<keyword evidence="3" id="KW-1133">Transmembrane helix</keyword>
<evidence type="ECO:0000313" key="5">
    <source>
        <dbReference type="Proteomes" id="UP000175691"/>
    </source>
</evidence>
<keyword evidence="1" id="KW-0175">Coiled coil</keyword>
<evidence type="ECO:0000256" key="1">
    <source>
        <dbReference type="SAM" id="Coils"/>
    </source>
</evidence>